<dbReference type="GO" id="GO:0005506">
    <property type="term" value="F:iron ion binding"/>
    <property type="evidence" value="ECO:0007669"/>
    <property type="project" value="InterPro"/>
</dbReference>
<dbReference type="PANTHER" id="PTHR10869">
    <property type="entry name" value="PROLYL 4-HYDROXYLASE ALPHA SUBUNIT"/>
    <property type="match status" value="1"/>
</dbReference>
<keyword evidence="3" id="KW-0256">Endoplasmic reticulum</keyword>
<keyword evidence="8" id="KW-0325">Glycoprotein</keyword>
<dbReference type="GO" id="GO:0004656">
    <property type="term" value="F:procollagen-proline 4-dioxygenase activity"/>
    <property type="evidence" value="ECO:0007669"/>
    <property type="project" value="TreeGrafter"/>
</dbReference>
<dbReference type="InterPro" id="IPR006620">
    <property type="entry name" value="Pro_4_hyd_alph"/>
</dbReference>
<proteinExistence type="predicted"/>
<dbReference type="SMART" id="SM00702">
    <property type="entry name" value="P4Hc"/>
    <property type="match status" value="1"/>
</dbReference>
<evidence type="ECO:0000256" key="8">
    <source>
        <dbReference type="ARBA" id="ARBA00023180"/>
    </source>
</evidence>
<evidence type="ECO:0000256" key="3">
    <source>
        <dbReference type="ARBA" id="ARBA00022824"/>
    </source>
</evidence>
<evidence type="ECO:0000256" key="2">
    <source>
        <dbReference type="ARBA" id="ARBA00022723"/>
    </source>
</evidence>
<dbReference type="Proteomes" id="UP000593567">
    <property type="component" value="Unassembled WGS sequence"/>
</dbReference>
<reference evidence="10" key="1">
    <citation type="submission" date="2020-06" db="EMBL/GenBank/DDBJ databases">
        <title>Draft genome of Bugula neritina, a colonial animal packing powerful symbionts and potential medicines.</title>
        <authorList>
            <person name="Rayko M."/>
        </authorList>
    </citation>
    <scope>NUCLEOTIDE SEQUENCE [LARGE SCALE GENOMIC DNA]</scope>
    <source>
        <strain evidence="10">Kwan_BN1</strain>
    </source>
</reference>
<keyword evidence="2" id="KW-0479">Metal-binding</keyword>
<gene>
    <name evidence="10" type="ORF">EB796_014588</name>
</gene>
<evidence type="ECO:0000313" key="10">
    <source>
        <dbReference type="EMBL" id="KAF6027105.1"/>
    </source>
</evidence>
<evidence type="ECO:0000256" key="7">
    <source>
        <dbReference type="ARBA" id="ARBA00023004"/>
    </source>
</evidence>
<evidence type="ECO:0000313" key="11">
    <source>
        <dbReference type="Proteomes" id="UP000593567"/>
    </source>
</evidence>
<comment type="caution">
    <text evidence="10">The sequence shown here is derived from an EMBL/GenBank/DDBJ whole genome shotgun (WGS) entry which is preliminary data.</text>
</comment>
<evidence type="ECO:0000259" key="9">
    <source>
        <dbReference type="PROSITE" id="PS51471"/>
    </source>
</evidence>
<organism evidence="10 11">
    <name type="scientific">Bugula neritina</name>
    <name type="common">Brown bryozoan</name>
    <name type="synonym">Sertularia neritina</name>
    <dbReference type="NCBI Taxonomy" id="10212"/>
    <lineage>
        <taxon>Eukaryota</taxon>
        <taxon>Metazoa</taxon>
        <taxon>Spiralia</taxon>
        <taxon>Lophotrochozoa</taxon>
        <taxon>Bryozoa</taxon>
        <taxon>Gymnolaemata</taxon>
        <taxon>Cheilostomatida</taxon>
        <taxon>Flustrina</taxon>
        <taxon>Buguloidea</taxon>
        <taxon>Bugulidae</taxon>
        <taxon>Bugula</taxon>
    </lineage>
</organism>
<dbReference type="EMBL" id="VXIV02002145">
    <property type="protein sequence ID" value="KAF6027105.1"/>
    <property type="molecule type" value="Genomic_DNA"/>
</dbReference>
<feature type="domain" description="Fe2OG dioxygenase" evidence="9">
    <location>
        <begin position="310"/>
        <end position="415"/>
    </location>
</feature>
<keyword evidence="7" id="KW-0408">Iron</keyword>
<keyword evidence="11" id="KW-1185">Reference proteome</keyword>
<dbReference type="InterPro" id="IPR044862">
    <property type="entry name" value="Pro_4_hyd_alph_FE2OG_OXY"/>
</dbReference>
<name>A0A7J7JM05_BUGNE</name>
<dbReference type="PROSITE" id="PS51471">
    <property type="entry name" value="FE2OG_OXY"/>
    <property type="match status" value="1"/>
</dbReference>
<evidence type="ECO:0000256" key="1">
    <source>
        <dbReference type="ARBA" id="ARBA00001961"/>
    </source>
</evidence>
<keyword evidence="4" id="KW-0847">Vitamin C</keyword>
<dbReference type="Pfam" id="PF13640">
    <property type="entry name" value="2OG-FeII_Oxy_3"/>
    <property type="match status" value="1"/>
</dbReference>
<dbReference type="InterPro" id="IPR005123">
    <property type="entry name" value="Oxoglu/Fe-dep_dioxygenase_dom"/>
</dbReference>
<evidence type="ECO:0000256" key="5">
    <source>
        <dbReference type="ARBA" id="ARBA00022964"/>
    </source>
</evidence>
<dbReference type="Gene3D" id="1.25.40.10">
    <property type="entry name" value="Tetratricopeptide repeat domain"/>
    <property type="match status" value="1"/>
</dbReference>
<evidence type="ECO:0000256" key="4">
    <source>
        <dbReference type="ARBA" id="ARBA00022896"/>
    </source>
</evidence>
<evidence type="ECO:0000256" key="6">
    <source>
        <dbReference type="ARBA" id="ARBA00023002"/>
    </source>
</evidence>
<dbReference type="GO" id="GO:0031418">
    <property type="term" value="F:L-ascorbic acid binding"/>
    <property type="evidence" value="ECO:0007669"/>
    <property type="project" value="UniProtKB-KW"/>
</dbReference>
<dbReference type="InterPro" id="IPR045054">
    <property type="entry name" value="P4HA-like"/>
</dbReference>
<sequence length="430" mass="48626">MQQSCVYHSTAENISENIFRSVAFSKYDDLDLAADAIVRLQELYGDVADFTLPRENNSKDVLTADEMFDIGSRCMDNNNTCGALHYMLRAKELFEAANDVDSLIMTLEHLVDLMEQEGNLDYALNYTLLQIELYGSLGEKETVEVLKDSANHYKHVLGGELKAEEKATLSEAYHCVPSTYIDPNYQQLCKGETVVTEHTDKKPLHCHLYTNNNHPLLRLSPAKIEEINTAFGLNFAHDVLTEREIELLKQAASSKFEASKIVTYDKKTDNFIIQPQSRSSNTGWVFDDENKVIREMSKRVATILDVDVDSAEAYQVLSYGIGGFYTPHHDWGSGDDPFPGHGGNRIATWIFYLNDVKEGGATVFPRIGAAVWPEKGGAAFWRNVYYNGTPNSLNLHAACPVLKGYKWASNKWFHQHRNEFKWPCKLDSEL</sequence>
<dbReference type="Gene3D" id="2.60.120.620">
    <property type="entry name" value="q2cbj1_9rhob like domain"/>
    <property type="match status" value="1"/>
</dbReference>
<accession>A0A7J7JM05</accession>
<keyword evidence="6" id="KW-0560">Oxidoreductase</keyword>
<dbReference type="AlphaFoldDB" id="A0A7J7JM05"/>
<comment type="cofactor">
    <cofactor evidence="1">
        <name>L-ascorbate</name>
        <dbReference type="ChEBI" id="CHEBI:38290"/>
    </cofactor>
</comment>
<dbReference type="GO" id="GO:0005783">
    <property type="term" value="C:endoplasmic reticulum"/>
    <property type="evidence" value="ECO:0007669"/>
    <property type="project" value="TreeGrafter"/>
</dbReference>
<dbReference type="OrthoDB" id="420380at2759"/>
<dbReference type="InterPro" id="IPR011990">
    <property type="entry name" value="TPR-like_helical_dom_sf"/>
</dbReference>
<protein>
    <submittedName>
        <fullName evidence="10">P4HA1</fullName>
    </submittedName>
</protein>
<keyword evidence="5" id="KW-0223">Dioxygenase</keyword>
<dbReference type="PANTHER" id="PTHR10869:SF244">
    <property type="entry name" value="PROLYL 4-HYDROXYLASE SUBUNIT ALPHA-2"/>
    <property type="match status" value="1"/>
</dbReference>